<dbReference type="Proteomes" id="UP000028194">
    <property type="component" value="Chromosome"/>
</dbReference>
<dbReference type="STRING" id="1459636.NTE_01882"/>
<feature type="compositionally biased region" description="Basic and acidic residues" evidence="1">
    <location>
        <begin position="18"/>
        <end position="30"/>
    </location>
</feature>
<feature type="region of interest" description="Disordered" evidence="1">
    <location>
        <begin position="1"/>
        <end position="30"/>
    </location>
</feature>
<accession>A0A075MQW5</accession>
<dbReference type="GeneID" id="41597639"/>
<organism evidence="2 3">
    <name type="scientific">Candidatus Nitrososphaera evergladensis SR1</name>
    <dbReference type="NCBI Taxonomy" id="1459636"/>
    <lineage>
        <taxon>Archaea</taxon>
        <taxon>Nitrososphaerota</taxon>
        <taxon>Nitrososphaeria</taxon>
        <taxon>Nitrososphaerales</taxon>
        <taxon>Nitrososphaeraceae</taxon>
        <taxon>Nitrososphaera</taxon>
    </lineage>
</organism>
<evidence type="ECO:0000313" key="3">
    <source>
        <dbReference type="Proteomes" id="UP000028194"/>
    </source>
</evidence>
<sequence>MTSQETTSNGPDYSIKSTDNDIKGKSDSKGQTEIQWYGIVVACRGGKKIVFYSRWTKITVRYNKLKAVMYNSDDPRADFYQVCQDVGLIVDSTRWSEDECGVPMVECRIKEYGPV</sequence>
<dbReference type="KEGG" id="nev:NTE_01882"/>
<protein>
    <submittedName>
        <fullName evidence="2">Uncharacterized protein</fullName>
    </submittedName>
</protein>
<dbReference type="EMBL" id="CP007174">
    <property type="protein sequence ID" value="AIF83941.1"/>
    <property type="molecule type" value="Genomic_DNA"/>
</dbReference>
<feature type="compositionally biased region" description="Polar residues" evidence="1">
    <location>
        <begin position="1"/>
        <end position="17"/>
    </location>
</feature>
<dbReference type="HOGENOM" id="CLU_2103382_0_0_2"/>
<evidence type="ECO:0000256" key="1">
    <source>
        <dbReference type="SAM" id="MobiDB-lite"/>
    </source>
</evidence>
<dbReference type="AlphaFoldDB" id="A0A075MQW5"/>
<gene>
    <name evidence="2" type="ORF">NTE_01882</name>
</gene>
<evidence type="ECO:0000313" key="2">
    <source>
        <dbReference type="EMBL" id="AIF83941.1"/>
    </source>
</evidence>
<dbReference type="RefSeq" id="WP_148700618.1">
    <property type="nucleotide sequence ID" value="NZ_CP007174.1"/>
</dbReference>
<reference evidence="2 3" key="1">
    <citation type="journal article" date="2014" name="PLoS ONE">
        <title>Genome Sequence of Candidatus Nitrososphaera evergladensis from Group I.1b Enriched from Everglades Soil Reveals Novel Genomic Features of the Ammonia-Oxidizing Archaea.</title>
        <authorList>
            <person name="Zhalnina K.V."/>
            <person name="Dias R."/>
            <person name="Leonard M.T."/>
            <person name="Dorr de Quadros P."/>
            <person name="Camargo F.A."/>
            <person name="Drew J.C."/>
            <person name="Farmerie W.G."/>
            <person name="Daroub S.H."/>
            <person name="Triplett E.W."/>
        </authorList>
    </citation>
    <scope>NUCLEOTIDE SEQUENCE [LARGE SCALE GENOMIC DNA]</scope>
    <source>
        <strain evidence="2 3">SR1</strain>
    </source>
</reference>
<name>A0A075MQW5_9ARCH</name>
<keyword evidence="3" id="KW-1185">Reference proteome</keyword>
<proteinExistence type="predicted"/>